<name>A0AAV6IXK9_9ERIC</name>
<protein>
    <recommendedName>
        <fullName evidence="3">Ribosomal protein L20</fullName>
    </recommendedName>
</protein>
<dbReference type="EMBL" id="JACTNZ010000009">
    <property type="protein sequence ID" value="KAG5532705.1"/>
    <property type="molecule type" value="Genomic_DNA"/>
</dbReference>
<evidence type="ECO:0000313" key="1">
    <source>
        <dbReference type="EMBL" id="KAG5532705.1"/>
    </source>
</evidence>
<evidence type="ECO:0008006" key="3">
    <source>
        <dbReference type="Google" id="ProtNLM"/>
    </source>
</evidence>
<comment type="caution">
    <text evidence="1">The sequence shown here is derived from an EMBL/GenBank/DDBJ whole genome shotgun (WGS) entry which is preliminary data.</text>
</comment>
<accession>A0AAV6IXK9</accession>
<reference evidence="1" key="1">
    <citation type="submission" date="2020-08" db="EMBL/GenBank/DDBJ databases">
        <title>Plant Genome Project.</title>
        <authorList>
            <person name="Zhang R.-G."/>
        </authorList>
    </citation>
    <scope>NUCLEOTIDE SEQUENCE</scope>
    <source>
        <strain evidence="1">WSP0</strain>
        <tissue evidence="1">Leaf</tissue>
    </source>
</reference>
<dbReference type="AlphaFoldDB" id="A0AAV6IXK9"/>
<dbReference type="Proteomes" id="UP000823749">
    <property type="component" value="Chromosome 9"/>
</dbReference>
<sequence>MRYCEGTLFAGALLHGRMKRNGSCCIQKSIKKSILKLSLAATVYGIWCERNMRIFQHKLMEAKVLGSKICNNIRDAMMAWHNIKSM</sequence>
<gene>
    <name evidence="1" type="ORF">RHGRI_027114</name>
</gene>
<keyword evidence="2" id="KW-1185">Reference proteome</keyword>
<proteinExistence type="predicted"/>
<evidence type="ECO:0000313" key="2">
    <source>
        <dbReference type="Proteomes" id="UP000823749"/>
    </source>
</evidence>
<organism evidence="1 2">
    <name type="scientific">Rhododendron griersonianum</name>
    <dbReference type="NCBI Taxonomy" id="479676"/>
    <lineage>
        <taxon>Eukaryota</taxon>
        <taxon>Viridiplantae</taxon>
        <taxon>Streptophyta</taxon>
        <taxon>Embryophyta</taxon>
        <taxon>Tracheophyta</taxon>
        <taxon>Spermatophyta</taxon>
        <taxon>Magnoliopsida</taxon>
        <taxon>eudicotyledons</taxon>
        <taxon>Gunneridae</taxon>
        <taxon>Pentapetalae</taxon>
        <taxon>asterids</taxon>
        <taxon>Ericales</taxon>
        <taxon>Ericaceae</taxon>
        <taxon>Ericoideae</taxon>
        <taxon>Rhodoreae</taxon>
        <taxon>Rhododendron</taxon>
    </lineage>
</organism>